<accession>A0A7X2ITI0</accession>
<evidence type="ECO:0000313" key="2">
    <source>
        <dbReference type="EMBL" id="MRV75718.1"/>
    </source>
</evidence>
<dbReference type="AlphaFoldDB" id="A0A7X2ITI0"/>
<evidence type="ECO:0000313" key="3">
    <source>
        <dbReference type="Proteomes" id="UP000446768"/>
    </source>
</evidence>
<dbReference type="RefSeq" id="WP_154380533.1">
    <property type="nucleotide sequence ID" value="NZ_WKJJ01000023.1"/>
</dbReference>
<organism evidence="2 3">
    <name type="scientific">Pseudoduganella rivuli</name>
    <dbReference type="NCBI Taxonomy" id="2666085"/>
    <lineage>
        <taxon>Bacteria</taxon>
        <taxon>Pseudomonadati</taxon>
        <taxon>Pseudomonadota</taxon>
        <taxon>Betaproteobacteria</taxon>
        <taxon>Burkholderiales</taxon>
        <taxon>Oxalobacteraceae</taxon>
        <taxon>Telluria group</taxon>
        <taxon>Pseudoduganella</taxon>
    </lineage>
</organism>
<gene>
    <name evidence="2" type="ORF">GJ700_28780</name>
</gene>
<protein>
    <submittedName>
        <fullName evidence="2">Uncharacterized protein</fullName>
    </submittedName>
</protein>
<sequence>MKLFITTAICAIALSACGGGSGTAEAPVAKTLQAGQSLTLSAGQSVNVPAGTTVQSGTNTVNVYGHNNTINTFAGAVVTVSPNATGPADNVVTAK</sequence>
<comment type="caution">
    <text evidence="2">The sequence shown here is derived from an EMBL/GenBank/DDBJ whole genome shotgun (WGS) entry which is preliminary data.</text>
</comment>
<dbReference type="Proteomes" id="UP000446768">
    <property type="component" value="Unassembled WGS sequence"/>
</dbReference>
<feature type="signal peptide" evidence="1">
    <location>
        <begin position="1"/>
        <end position="26"/>
    </location>
</feature>
<reference evidence="2 3" key="1">
    <citation type="submission" date="2019-11" db="EMBL/GenBank/DDBJ databases">
        <title>Novel species isolated from a subtropical stream in China.</title>
        <authorList>
            <person name="Lu H."/>
        </authorList>
    </citation>
    <scope>NUCLEOTIDE SEQUENCE [LARGE SCALE GENOMIC DNA]</scope>
    <source>
        <strain evidence="2 3">FT92W</strain>
    </source>
</reference>
<feature type="chain" id="PRO_5030809168" evidence="1">
    <location>
        <begin position="27"/>
        <end position="95"/>
    </location>
</feature>
<name>A0A7X2ITI0_9BURK</name>
<proteinExistence type="predicted"/>
<dbReference type="PROSITE" id="PS51257">
    <property type="entry name" value="PROKAR_LIPOPROTEIN"/>
    <property type="match status" value="1"/>
</dbReference>
<dbReference type="EMBL" id="WKJJ01000023">
    <property type="protein sequence ID" value="MRV75718.1"/>
    <property type="molecule type" value="Genomic_DNA"/>
</dbReference>
<evidence type="ECO:0000256" key="1">
    <source>
        <dbReference type="SAM" id="SignalP"/>
    </source>
</evidence>
<keyword evidence="3" id="KW-1185">Reference proteome</keyword>
<keyword evidence="1" id="KW-0732">Signal</keyword>